<evidence type="ECO:0000313" key="9">
    <source>
        <dbReference type="WBParaSite" id="TREG1_94920.1"/>
    </source>
</evidence>
<name>A0AA85KG68_TRIRE</name>
<dbReference type="InterPro" id="IPR025705">
    <property type="entry name" value="Beta_hexosaminidase_sua/sub"/>
</dbReference>
<evidence type="ECO:0000313" key="8">
    <source>
        <dbReference type="Proteomes" id="UP000050795"/>
    </source>
</evidence>
<dbReference type="GO" id="GO:0005975">
    <property type="term" value="P:carbohydrate metabolic process"/>
    <property type="evidence" value="ECO:0007669"/>
    <property type="project" value="InterPro"/>
</dbReference>
<dbReference type="PRINTS" id="PR00738">
    <property type="entry name" value="GLHYDRLASE20"/>
</dbReference>
<dbReference type="InterPro" id="IPR029018">
    <property type="entry name" value="Hex-like_dom2"/>
</dbReference>
<keyword evidence="5" id="KW-0378">Hydrolase</keyword>
<comment type="similarity">
    <text evidence="2">Belongs to the SNF7 family.</text>
</comment>
<dbReference type="SUPFAM" id="SSF55545">
    <property type="entry name" value="beta-N-acetylhexosaminidase-like domain"/>
    <property type="match status" value="1"/>
</dbReference>
<dbReference type="PANTHER" id="PTHR10476">
    <property type="entry name" value="CHARGED MULTIVESICULAR BODY PROTEIN"/>
    <property type="match status" value="1"/>
</dbReference>
<feature type="signal peptide" evidence="6">
    <location>
        <begin position="1"/>
        <end position="23"/>
    </location>
</feature>
<dbReference type="InterPro" id="IPR017853">
    <property type="entry name" value="GH"/>
</dbReference>
<evidence type="ECO:0000256" key="1">
    <source>
        <dbReference type="ARBA" id="ARBA00001231"/>
    </source>
</evidence>
<dbReference type="Gene3D" id="3.20.20.80">
    <property type="entry name" value="Glycosidases"/>
    <property type="match status" value="1"/>
</dbReference>
<sequence length="390" mass="44209">MRPAQRILVHSFLLLWLTAISDCLIPKVKQYVAERRECGMIRPLGFKHNYNSCYILEYALKRFALRLEQVPHKISSHRPNFCKVTTIQIDITEGCNEENEKLWPSDSIKESYILNVSNGTLRIQLDEIWGALHALETVLKLVFRNGNYKNAIFQCSIEDSPRFPHRGMMIDTARHYLSVETVKNVINDILHWNLNTGAIIKGFGLQGHFWNTEIWKNRDELDAKNKLKIAIKKGDTEGARIHAENAIRHRHTATSYLRLAARIDALVSRVQSAITTKSFTRSIMTVVGCMEDAAKSMDMEKVSSLMDRFEMEFDNIDIQSKLVSSSLANTMSISTPENEVQGLINQVADEAGIELNQELDGANPSSVSVAPISAEEEDGLTQRLARLRHS</sequence>
<comment type="similarity">
    <text evidence="3">Belongs to the glycosyl hydrolase 20 family.</text>
</comment>
<evidence type="ECO:0000256" key="3">
    <source>
        <dbReference type="ARBA" id="ARBA00006285"/>
    </source>
</evidence>
<dbReference type="Pfam" id="PF03357">
    <property type="entry name" value="Snf7"/>
    <property type="match status" value="1"/>
</dbReference>
<dbReference type="InterPro" id="IPR015883">
    <property type="entry name" value="Glyco_hydro_20_cat"/>
</dbReference>
<keyword evidence="8" id="KW-1185">Reference proteome</keyword>
<dbReference type="EC" id="3.2.1.52" evidence="4"/>
<dbReference type="Gene3D" id="6.10.140.1230">
    <property type="match status" value="1"/>
</dbReference>
<dbReference type="Proteomes" id="UP000050795">
    <property type="component" value="Unassembled WGS sequence"/>
</dbReference>
<proteinExistence type="inferred from homology"/>
<evidence type="ECO:0000256" key="6">
    <source>
        <dbReference type="SAM" id="SignalP"/>
    </source>
</evidence>
<dbReference type="WBParaSite" id="TREG1_94920.1">
    <property type="protein sequence ID" value="TREG1_94920.1"/>
    <property type="gene ID" value="TREG1_94920"/>
</dbReference>
<protein>
    <recommendedName>
        <fullName evidence="4">beta-N-acetylhexosaminidase</fullName>
        <ecNumber evidence="4">3.2.1.52</ecNumber>
    </recommendedName>
</protein>
<feature type="chain" id="PRO_5041687496" description="beta-N-acetylhexosaminidase" evidence="6">
    <location>
        <begin position="24"/>
        <end position="390"/>
    </location>
</feature>
<reference evidence="8" key="1">
    <citation type="submission" date="2022-06" db="EMBL/GenBank/DDBJ databases">
        <authorList>
            <person name="Berger JAMES D."/>
            <person name="Berger JAMES D."/>
        </authorList>
    </citation>
    <scope>NUCLEOTIDE SEQUENCE [LARGE SCALE GENOMIC DNA]</scope>
</reference>
<dbReference type="GO" id="GO:0004563">
    <property type="term" value="F:beta-N-acetylhexosaminidase activity"/>
    <property type="evidence" value="ECO:0007669"/>
    <property type="project" value="UniProtKB-EC"/>
</dbReference>
<feature type="domain" description="Glycoside hydrolase family 20 catalytic" evidence="7">
    <location>
        <begin position="163"/>
        <end position="195"/>
    </location>
</feature>
<dbReference type="InterPro" id="IPR005024">
    <property type="entry name" value="Snf7_fam"/>
</dbReference>
<evidence type="ECO:0000256" key="5">
    <source>
        <dbReference type="ARBA" id="ARBA00022801"/>
    </source>
</evidence>
<organism evidence="8 9">
    <name type="scientific">Trichobilharzia regenti</name>
    <name type="common">Nasal bird schistosome</name>
    <dbReference type="NCBI Taxonomy" id="157069"/>
    <lineage>
        <taxon>Eukaryota</taxon>
        <taxon>Metazoa</taxon>
        <taxon>Spiralia</taxon>
        <taxon>Lophotrochozoa</taxon>
        <taxon>Platyhelminthes</taxon>
        <taxon>Trematoda</taxon>
        <taxon>Digenea</taxon>
        <taxon>Strigeidida</taxon>
        <taxon>Schistosomatoidea</taxon>
        <taxon>Schistosomatidae</taxon>
        <taxon>Trichobilharzia</taxon>
    </lineage>
</organism>
<dbReference type="GO" id="GO:0007034">
    <property type="term" value="P:vacuolar transport"/>
    <property type="evidence" value="ECO:0007669"/>
    <property type="project" value="InterPro"/>
</dbReference>
<dbReference type="AlphaFoldDB" id="A0AA85KG68"/>
<evidence type="ECO:0000259" key="7">
    <source>
        <dbReference type="Pfam" id="PF00728"/>
    </source>
</evidence>
<evidence type="ECO:0000256" key="2">
    <source>
        <dbReference type="ARBA" id="ARBA00006190"/>
    </source>
</evidence>
<evidence type="ECO:0000256" key="4">
    <source>
        <dbReference type="ARBA" id="ARBA00012663"/>
    </source>
</evidence>
<reference evidence="9" key="2">
    <citation type="submission" date="2023-11" db="UniProtKB">
        <authorList>
            <consortium name="WormBaseParasite"/>
        </authorList>
    </citation>
    <scope>IDENTIFICATION</scope>
</reference>
<dbReference type="SUPFAM" id="SSF51445">
    <property type="entry name" value="(Trans)glycosidases"/>
    <property type="match status" value="1"/>
</dbReference>
<keyword evidence="6" id="KW-0732">Signal</keyword>
<dbReference type="Gene3D" id="3.30.379.10">
    <property type="entry name" value="Chitobiase/beta-hexosaminidase domain 2-like"/>
    <property type="match status" value="1"/>
</dbReference>
<comment type="catalytic activity">
    <reaction evidence="1">
        <text>Hydrolysis of terminal non-reducing N-acetyl-D-hexosamine residues in N-acetyl-beta-D-hexosaminides.</text>
        <dbReference type="EC" id="3.2.1.52"/>
    </reaction>
</comment>
<accession>A0AA85KG68</accession>
<dbReference type="Pfam" id="PF00728">
    <property type="entry name" value="Glyco_hydro_20"/>
    <property type="match status" value="1"/>
</dbReference>